<dbReference type="Proteomes" id="UP000486297">
    <property type="component" value="Unassembled WGS sequence"/>
</dbReference>
<comment type="caution">
    <text evidence="2">The sequence shown here is derived from an EMBL/GenBank/DDBJ whole genome shotgun (WGS) entry which is preliminary data.</text>
</comment>
<dbReference type="AlphaFoldDB" id="A0A5Q3RV96"/>
<evidence type="ECO:0000313" key="2">
    <source>
        <dbReference type="EMBL" id="MRN37202.1"/>
    </source>
</evidence>
<proteinExistence type="predicted"/>
<feature type="compositionally biased region" description="Basic and acidic residues" evidence="1">
    <location>
        <begin position="1"/>
        <end position="14"/>
    </location>
</feature>
<protein>
    <submittedName>
        <fullName evidence="2">Uncharacterized protein</fullName>
    </submittedName>
</protein>
<sequence length="84" mass="9441">MFLFVDDSRKDGTPSRRLPSPVGGSISIKATPMHDAEIIQVITPPLFFCGVYYRRALCRFDGGVLALRNIQFSTPRPSRSLSRR</sequence>
<name>A0A5Q3RV96_9NEIS</name>
<evidence type="ECO:0000313" key="3">
    <source>
        <dbReference type="Proteomes" id="UP000486297"/>
    </source>
</evidence>
<gene>
    <name evidence="2" type="ORF">GJU80_01440</name>
</gene>
<feature type="region of interest" description="Disordered" evidence="1">
    <location>
        <begin position="1"/>
        <end position="23"/>
    </location>
</feature>
<keyword evidence="3" id="KW-1185">Reference proteome</keyword>
<evidence type="ECO:0000256" key="1">
    <source>
        <dbReference type="SAM" id="MobiDB-lite"/>
    </source>
</evidence>
<dbReference type="RefSeq" id="WP_154143187.1">
    <property type="nucleotide sequence ID" value="NZ_CP046027.1"/>
</dbReference>
<accession>A0A5Q3RV96</accession>
<organism evidence="2 3">
    <name type="scientific">Neisseria brasiliensis</name>
    <dbReference type="NCBI Taxonomy" id="2666100"/>
    <lineage>
        <taxon>Bacteria</taxon>
        <taxon>Pseudomonadati</taxon>
        <taxon>Pseudomonadota</taxon>
        <taxon>Betaproteobacteria</taxon>
        <taxon>Neisseriales</taxon>
        <taxon>Neisseriaceae</taxon>
        <taxon>Neisseria</taxon>
    </lineage>
</organism>
<reference evidence="2" key="1">
    <citation type="journal article" name="Emerg. Infect. Dis.">
        <title>Two cases of a newly characterized neisseria species.</title>
        <authorList>
            <person name="Mustapha M."/>
            <person name="Lemos A.P.S."/>
            <person name="Harrison L.H."/>
            <person name="Vantyne D."/>
            <person name="Sacchi C.T."/>
        </authorList>
    </citation>
    <scope>NUCLEOTIDE SEQUENCE</scope>
    <source>
        <strain evidence="2">N.95.16</strain>
    </source>
</reference>
<dbReference type="EMBL" id="WJXO01000001">
    <property type="protein sequence ID" value="MRN37202.1"/>
    <property type="molecule type" value="Genomic_DNA"/>
</dbReference>